<sequence length="106" mass="12042">MAKIDHLTIDVAKITFVLSFNPSVEIIINNANITTESVLIIHNIASLFGTFSPKIPSITLDKSNGEIEDKIGLCINWFHPIKKIKFLKKLFFVLVEVFCFELYSIE</sequence>
<dbReference type="Proteomes" id="UP000257559">
    <property type="component" value="Chromosome"/>
</dbReference>
<dbReference type="EMBL" id="LS991951">
    <property type="protein sequence ID" value="SYV97001.1"/>
    <property type="molecule type" value="Genomic_DNA"/>
</dbReference>
<dbReference type="KEGG" id="medw:NCTC10132_00356"/>
<accession>A0A3B0Q9P5</accession>
<reference evidence="2" key="1">
    <citation type="submission" date="2018-06" db="EMBL/GenBank/DDBJ databases">
        <authorList>
            <consortium name="Pathogen Informatics"/>
        </authorList>
    </citation>
    <scope>NUCLEOTIDE SEQUENCE [LARGE SCALE GENOMIC DNA]</scope>
    <source>
        <strain evidence="2">NCTC10132</strain>
    </source>
</reference>
<protein>
    <submittedName>
        <fullName evidence="1">Uncharacterized protein</fullName>
    </submittedName>
</protein>
<keyword evidence="2" id="KW-1185">Reference proteome</keyword>
<evidence type="ECO:0000313" key="2">
    <source>
        <dbReference type="Proteomes" id="UP000257559"/>
    </source>
</evidence>
<evidence type="ECO:0000313" key="1">
    <source>
        <dbReference type="EMBL" id="SYV97001.1"/>
    </source>
</evidence>
<dbReference type="AlphaFoldDB" id="A0A3B0Q9P5"/>
<organism evidence="1 2">
    <name type="scientific">Mycoplasmopsis edwardii</name>
    <dbReference type="NCBI Taxonomy" id="53558"/>
    <lineage>
        <taxon>Bacteria</taxon>
        <taxon>Bacillati</taxon>
        <taxon>Mycoplasmatota</taxon>
        <taxon>Mycoplasmoidales</taxon>
        <taxon>Metamycoplasmataceae</taxon>
        <taxon>Mycoplasmopsis</taxon>
    </lineage>
</organism>
<proteinExistence type="predicted"/>
<gene>
    <name evidence="1" type="ORF">NCTC10132_00356</name>
</gene>
<name>A0A3B0Q9P5_9BACT</name>